<feature type="transmembrane region" description="Helical" evidence="6">
    <location>
        <begin position="46"/>
        <end position="68"/>
    </location>
</feature>
<dbReference type="PANTHER" id="PTHR12778:SF10">
    <property type="entry name" value="MAJOR FACILITATOR SUPERFAMILY DOMAIN-CONTAINING PROTEIN 3"/>
    <property type="match status" value="1"/>
</dbReference>
<evidence type="ECO:0000256" key="5">
    <source>
        <dbReference type="ARBA" id="ARBA00023136"/>
    </source>
</evidence>
<evidence type="ECO:0000313" key="8">
    <source>
        <dbReference type="Proteomes" id="UP000019194"/>
    </source>
</evidence>
<feature type="transmembrane region" description="Helical" evidence="6">
    <location>
        <begin position="115"/>
        <end position="137"/>
    </location>
</feature>
<keyword evidence="2" id="KW-0813">Transport</keyword>
<evidence type="ECO:0000256" key="6">
    <source>
        <dbReference type="SAM" id="Phobius"/>
    </source>
</evidence>
<dbReference type="GO" id="GO:0022857">
    <property type="term" value="F:transmembrane transporter activity"/>
    <property type="evidence" value="ECO:0007669"/>
    <property type="project" value="InterPro"/>
</dbReference>
<dbReference type="Proteomes" id="UP000019194">
    <property type="component" value="Unassembled WGS sequence"/>
</dbReference>
<dbReference type="AlphaFoldDB" id="A0A7G2IQF2"/>
<protein>
    <submittedName>
        <fullName evidence="7">AmpG permease</fullName>
    </submittedName>
</protein>
<feature type="transmembrane region" description="Helical" evidence="6">
    <location>
        <begin position="157"/>
        <end position="177"/>
    </location>
</feature>
<proteinExistence type="predicted"/>
<evidence type="ECO:0000256" key="2">
    <source>
        <dbReference type="ARBA" id="ARBA00022448"/>
    </source>
</evidence>
<dbReference type="SUPFAM" id="SSF103473">
    <property type="entry name" value="MFS general substrate transporter"/>
    <property type="match status" value="1"/>
</dbReference>
<name>A0A7G2IQF2_CITFR</name>
<organism evidence="7 8">
    <name type="scientific">Citrobacter freundii</name>
    <dbReference type="NCBI Taxonomy" id="546"/>
    <lineage>
        <taxon>Bacteria</taxon>
        <taxon>Pseudomonadati</taxon>
        <taxon>Pseudomonadota</taxon>
        <taxon>Gammaproteobacteria</taxon>
        <taxon>Enterobacterales</taxon>
        <taxon>Enterobacteriaceae</taxon>
        <taxon>Citrobacter</taxon>
        <taxon>Citrobacter freundii complex</taxon>
    </lineage>
</organism>
<evidence type="ECO:0000256" key="3">
    <source>
        <dbReference type="ARBA" id="ARBA00022692"/>
    </source>
</evidence>
<evidence type="ECO:0000256" key="1">
    <source>
        <dbReference type="ARBA" id="ARBA00004141"/>
    </source>
</evidence>
<evidence type="ECO:0000256" key="4">
    <source>
        <dbReference type="ARBA" id="ARBA00022989"/>
    </source>
</evidence>
<dbReference type="Gene3D" id="1.20.1250.20">
    <property type="entry name" value="MFS general substrate transporter like domains"/>
    <property type="match status" value="1"/>
</dbReference>
<reference evidence="7 8" key="1">
    <citation type="submission" date="2013-10" db="EMBL/GenBank/DDBJ databases">
        <title>Antibiotic resistance diversity of beta-lactamase producers in the General Hospital Vienna.</title>
        <authorList>
            <person name="Barisic I."/>
            <person name="Mitteregger D."/>
            <person name="Hirschl A.M."/>
            <person name="Noehammer C."/>
            <person name="Wiesinger-Mayr H."/>
        </authorList>
    </citation>
    <scope>NUCLEOTIDE SEQUENCE [LARGE SCALE GENOMIC DNA]</scope>
    <source>
        <strain evidence="7 8">ISC11</strain>
    </source>
</reference>
<dbReference type="GO" id="GO:0016020">
    <property type="term" value="C:membrane"/>
    <property type="evidence" value="ECO:0007669"/>
    <property type="project" value="UniProtKB-SubCell"/>
</dbReference>
<dbReference type="PANTHER" id="PTHR12778">
    <property type="entry name" value="SOLUTE CARRIER FAMILY 33 ACETYL-COA TRANSPORTER -RELATED"/>
    <property type="match status" value="1"/>
</dbReference>
<comment type="subcellular location">
    <subcellularLocation>
        <location evidence="1">Membrane</location>
        <topology evidence="1">Multi-pass membrane protein</topology>
    </subcellularLocation>
</comment>
<dbReference type="InterPro" id="IPR004752">
    <property type="entry name" value="AmpG_permease/AT-1"/>
</dbReference>
<keyword evidence="5 6" id="KW-0472">Membrane</keyword>
<comment type="caution">
    <text evidence="7">The sequence shown here is derived from an EMBL/GenBank/DDBJ whole genome shotgun (WGS) entry which is preliminary data.</text>
</comment>
<dbReference type="EMBL" id="CBWP010000028">
    <property type="protein sequence ID" value="CDL37564.1"/>
    <property type="molecule type" value="Genomic_DNA"/>
</dbReference>
<dbReference type="InterPro" id="IPR011701">
    <property type="entry name" value="MFS"/>
</dbReference>
<accession>A0A7G2IQF2</accession>
<dbReference type="InterPro" id="IPR036259">
    <property type="entry name" value="MFS_trans_sf"/>
</dbReference>
<feature type="transmembrane region" description="Helical" evidence="6">
    <location>
        <begin position="74"/>
        <end position="94"/>
    </location>
</feature>
<feature type="transmembrane region" description="Helical" evidence="6">
    <location>
        <begin position="12"/>
        <end position="34"/>
    </location>
</feature>
<keyword evidence="3 6" id="KW-0812">Transmembrane</keyword>
<keyword evidence="4 6" id="KW-1133">Transmembrane helix</keyword>
<sequence>MSITDKHMFSMAAAVFFENLCGGMGTAAFVALLMTLCNKSFSATQFALLSALSAVGRVYVGPVAGWFVEAHGWPTFYLFSVFAAIPGLILLLVCRQTLEHSWQNESFIPRTEFRGAYSLALMTLVVGCCLLLVWLLLLTMNALDYTNFSFLPELLEVSVAVAVCGVIFGGLLDYLALRKNVWRKNRINKPL</sequence>
<evidence type="ECO:0000313" key="7">
    <source>
        <dbReference type="EMBL" id="CDL37564.1"/>
    </source>
</evidence>
<dbReference type="Pfam" id="PF07690">
    <property type="entry name" value="MFS_1"/>
    <property type="match status" value="1"/>
</dbReference>